<dbReference type="AlphaFoldDB" id="A6P1T5"/>
<dbReference type="Pfam" id="PF12697">
    <property type="entry name" value="Abhydrolase_6"/>
    <property type="match status" value="1"/>
</dbReference>
<gene>
    <name evidence="3" type="ORF">BACCAP_04457</name>
</gene>
<name>A6P1T5_9FIRM</name>
<organism evidence="3 4">
    <name type="scientific">Pseudoflavonifractor capillosus ATCC 29799</name>
    <dbReference type="NCBI Taxonomy" id="411467"/>
    <lineage>
        <taxon>Bacteria</taxon>
        <taxon>Bacillati</taxon>
        <taxon>Bacillota</taxon>
        <taxon>Clostridia</taxon>
        <taxon>Eubacteriales</taxon>
        <taxon>Oscillospiraceae</taxon>
        <taxon>Pseudoflavonifractor</taxon>
    </lineage>
</organism>
<dbReference type="GO" id="GO:0016787">
    <property type="term" value="F:hydrolase activity"/>
    <property type="evidence" value="ECO:0007669"/>
    <property type="project" value="UniProtKB-KW"/>
</dbReference>
<dbReference type="InterPro" id="IPR050266">
    <property type="entry name" value="AB_hydrolase_sf"/>
</dbReference>
<dbReference type="EMBL" id="AAXG02000047">
    <property type="protein sequence ID" value="EDM97977.1"/>
    <property type="molecule type" value="Genomic_DNA"/>
</dbReference>
<dbReference type="GO" id="GO:0016020">
    <property type="term" value="C:membrane"/>
    <property type="evidence" value="ECO:0007669"/>
    <property type="project" value="TreeGrafter"/>
</dbReference>
<evidence type="ECO:0000313" key="4">
    <source>
        <dbReference type="Proteomes" id="UP000003639"/>
    </source>
</evidence>
<dbReference type="SUPFAM" id="SSF53474">
    <property type="entry name" value="alpha/beta-Hydrolases"/>
    <property type="match status" value="1"/>
</dbReference>
<dbReference type="PRINTS" id="PR00111">
    <property type="entry name" value="ABHYDROLASE"/>
</dbReference>
<proteinExistence type="predicted"/>
<reference evidence="3 4" key="1">
    <citation type="submission" date="2007-04" db="EMBL/GenBank/DDBJ databases">
        <authorList>
            <person name="Fulton L."/>
            <person name="Clifton S."/>
            <person name="Fulton B."/>
            <person name="Xu J."/>
            <person name="Minx P."/>
            <person name="Pepin K.H."/>
            <person name="Johnson M."/>
            <person name="Thiruvilangam P."/>
            <person name="Bhonagiri V."/>
            <person name="Nash W.E."/>
            <person name="Mardis E.R."/>
            <person name="Wilson R.K."/>
        </authorList>
    </citation>
    <scope>NUCLEOTIDE SEQUENCE [LARGE SCALE GENOMIC DNA]</scope>
    <source>
        <strain evidence="3 4">ATCC 29799</strain>
    </source>
</reference>
<dbReference type="Proteomes" id="UP000003639">
    <property type="component" value="Unassembled WGS sequence"/>
</dbReference>
<evidence type="ECO:0000259" key="2">
    <source>
        <dbReference type="Pfam" id="PF12697"/>
    </source>
</evidence>
<protein>
    <recommendedName>
        <fullName evidence="2">AB hydrolase-1 domain-containing protein</fullName>
    </recommendedName>
</protein>
<reference evidence="3 4" key="2">
    <citation type="submission" date="2007-06" db="EMBL/GenBank/DDBJ databases">
        <title>Draft genome sequence of Pseudoflavonifractor capillosus ATCC 29799.</title>
        <authorList>
            <person name="Sudarsanam P."/>
            <person name="Ley R."/>
            <person name="Guruge J."/>
            <person name="Turnbaugh P.J."/>
            <person name="Mahowald M."/>
            <person name="Liep D."/>
            <person name="Gordon J."/>
        </authorList>
    </citation>
    <scope>NUCLEOTIDE SEQUENCE [LARGE SCALE GENOMIC DNA]</scope>
    <source>
        <strain evidence="3 4">ATCC 29799</strain>
    </source>
</reference>
<dbReference type="InterPro" id="IPR000073">
    <property type="entry name" value="AB_hydrolase_1"/>
</dbReference>
<keyword evidence="4" id="KW-1185">Reference proteome</keyword>
<sequence length="222" mass="24276">MCCIRKEDQPVPIVFLHGLGQKPEDWNPVVNRLPKGSQALCPNLYALERDGEDYPALYGAFEQYCDGLEGLLDLCGLSLGGVLALQYAAEHPERVSSLALIGARASMPGGLLAIQNLMLRLTPAENFRKIGMEKQAVIKLCASMAELDLRPVLEQITCPALVLCGEKDRANRRAAEELGRMLPNGELRLIAEGGHEANKDAPEALSVLLTDFYRRHAAVQNT</sequence>
<evidence type="ECO:0000256" key="1">
    <source>
        <dbReference type="ARBA" id="ARBA00022801"/>
    </source>
</evidence>
<feature type="domain" description="AB hydrolase-1" evidence="2">
    <location>
        <begin position="13"/>
        <end position="205"/>
    </location>
</feature>
<dbReference type="InterPro" id="IPR029058">
    <property type="entry name" value="AB_hydrolase_fold"/>
</dbReference>
<dbReference type="eggNOG" id="COG1647">
    <property type="taxonomic scope" value="Bacteria"/>
</dbReference>
<evidence type="ECO:0000313" key="3">
    <source>
        <dbReference type="EMBL" id="EDM97977.1"/>
    </source>
</evidence>
<dbReference type="PANTHER" id="PTHR43798">
    <property type="entry name" value="MONOACYLGLYCEROL LIPASE"/>
    <property type="match status" value="1"/>
</dbReference>
<dbReference type="Gene3D" id="3.40.50.1820">
    <property type="entry name" value="alpha/beta hydrolase"/>
    <property type="match status" value="2"/>
</dbReference>
<keyword evidence="1" id="KW-0378">Hydrolase</keyword>
<dbReference type="STRING" id="411467.BACCAP_04457"/>
<comment type="caution">
    <text evidence="3">The sequence shown here is derived from an EMBL/GenBank/DDBJ whole genome shotgun (WGS) entry which is preliminary data.</text>
</comment>
<accession>A6P1T5</accession>
<dbReference type="PANTHER" id="PTHR43798:SF31">
    <property type="entry name" value="AB HYDROLASE SUPERFAMILY PROTEIN YCLE"/>
    <property type="match status" value="1"/>
</dbReference>